<evidence type="ECO:0000256" key="5">
    <source>
        <dbReference type="ARBA" id="ARBA00015611"/>
    </source>
</evidence>
<evidence type="ECO:0000256" key="4">
    <source>
        <dbReference type="ARBA" id="ARBA00012564"/>
    </source>
</evidence>
<keyword evidence="10" id="KW-0482">Metalloprotease</keyword>
<evidence type="ECO:0000313" key="13">
    <source>
        <dbReference type="EMBL" id="WXB04738.1"/>
    </source>
</evidence>
<dbReference type="InterPro" id="IPR050344">
    <property type="entry name" value="Peptidase_M1_aminopeptidases"/>
</dbReference>
<comment type="catalytic activity">
    <reaction evidence="1">
        <text>Release of an N-terminal amino acid, Xaa-|-Yaa- from a peptide, amide or arylamide. Xaa is preferably Ala, but may be most amino acids including Pro (slow action). When a terminal hydrophobic residue is followed by a prolyl residue, the two may be released as an intact Xaa-Pro dipeptide.</text>
        <dbReference type="EC" id="3.4.11.2"/>
    </reaction>
</comment>
<name>A0ABZ2L438_9BACT</name>
<dbReference type="InterPro" id="IPR001930">
    <property type="entry name" value="Peptidase_M1"/>
</dbReference>
<evidence type="ECO:0000259" key="11">
    <source>
        <dbReference type="Pfam" id="PF01433"/>
    </source>
</evidence>
<dbReference type="SUPFAM" id="SSF63737">
    <property type="entry name" value="Leukotriene A4 hydrolase N-terminal domain"/>
    <property type="match status" value="1"/>
</dbReference>
<evidence type="ECO:0000256" key="2">
    <source>
        <dbReference type="ARBA" id="ARBA00001947"/>
    </source>
</evidence>
<dbReference type="InterPro" id="IPR042097">
    <property type="entry name" value="Aminopeptidase_N-like_N_sf"/>
</dbReference>
<dbReference type="InterPro" id="IPR045357">
    <property type="entry name" value="Aminopeptidase_N-like_N"/>
</dbReference>
<evidence type="ECO:0000256" key="6">
    <source>
        <dbReference type="ARBA" id="ARBA00022670"/>
    </source>
</evidence>
<dbReference type="PRINTS" id="PR00756">
    <property type="entry name" value="ALADIPTASE"/>
</dbReference>
<dbReference type="EC" id="3.4.11.2" evidence="4"/>
<evidence type="ECO:0000256" key="8">
    <source>
        <dbReference type="ARBA" id="ARBA00022801"/>
    </source>
</evidence>
<dbReference type="CDD" id="cd09603">
    <property type="entry name" value="M1_APN_like"/>
    <property type="match status" value="1"/>
</dbReference>
<accession>A0ABZ2L438</accession>
<gene>
    <name evidence="13" type="ORF">LVJ94_48575</name>
</gene>
<evidence type="ECO:0000259" key="12">
    <source>
        <dbReference type="Pfam" id="PF17900"/>
    </source>
</evidence>
<dbReference type="RefSeq" id="WP_394834383.1">
    <property type="nucleotide sequence ID" value="NZ_CP089929.1"/>
</dbReference>
<comment type="cofactor">
    <cofactor evidence="2">
        <name>Zn(2+)</name>
        <dbReference type="ChEBI" id="CHEBI:29105"/>
    </cofactor>
</comment>
<keyword evidence="8" id="KW-0378">Hydrolase</keyword>
<evidence type="ECO:0000256" key="1">
    <source>
        <dbReference type="ARBA" id="ARBA00000098"/>
    </source>
</evidence>
<protein>
    <recommendedName>
        <fullName evidence="5">Aminopeptidase N</fullName>
        <ecNumber evidence="4">3.4.11.2</ecNumber>
    </recommendedName>
</protein>
<evidence type="ECO:0000256" key="3">
    <source>
        <dbReference type="ARBA" id="ARBA00010136"/>
    </source>
</evidence>
<dbReference type="Pfam" id="PF17900">
    <property type="entry name" value="Peptidase_M1_N"/>
    <property type="match status" value="1"/>
</dbReference>
<dbReference type="Proteomes" id="UP001374803">
    <property type="component" value="Chromosome"/>
</dbReference>
<evidence type="ECO:0000256" key="7">
    <source>
        <dbReference type="ARBA" id="ARBA00022723"/>
    </source>
</evidence>
<dbReference type="Gene3D" id="1.10.390.10">
    <property type="entry name" value="Neutral Protease Domain 2"/>
    <property type="match status" value="1"/>
</dbReference>
<dbReference type="InterPro" id="IPR014782">
    <property type="entry name" value="Peptidase_M1_dom"/>
</dbReference>
<comment type="similarity">
    <text evidence="3">Belongs to the peptidase M1 family.</text>
</comment>
<feature type="domain" description="Aminopeptidase N-like N-terminal" evidence="12">
    <location>
        <begin position="196"/>
        <end position="261"/>
    </location>
</feature>
<keyword evidence="14" id="KW-1185">Reference proteome</keyword>
<feature type="domain" description="Peptidase M1 membrane alanine aminopeptidase" evidence="11">
    <location>
        <begin position="356"/>
        <end position="498"/>
    </location>
</feature>
<dbReference type="Gene3D" id="2.60.40.1730">
    <property type="entry name" value="tricorn interacting facor f3 domain"/>
    <property type="match status" value="1"/>
</dbReference>
<keyword evidence="6" id="KW-0645">Protease</keyword>
<dbReference type="Pfam" id="PF01433">
    <property type="entry name" value="Peptidase_M1"/>
    <property type="match status" value="1"/>
</dbReference>
<evidence type="ECO:0000313" key="14">
    <source>
        <dbReference type="Proteomes" id="UP001374803"/>
    </source>
</evidence>
<proteinExistence type="inferred from homology"/>
<evidence type="ECO:0000256" key="10">
    <source>
        <dbReference type="ARBA" id="ARBA00023049"/>
    </source>
</evidence>
<organism evidence="13 14">
    <name type="scientific">Pendulispora rubella</name>
    <dbReference type="NCBI Taxonomy" id="2741070"/>
    <lineage>
        <taxon>Bacteria</taxon>
        <taxon>Pseudomonadati</taxon>
        <taxon>Myxococcota</taxon>
        <taxon>Myxococcia</taxon>
        <taxon>Myxococcales</taxon>
        <taxon>Sorangiineae</taxon>
        <taxon>Pendulisporaceae</taxon>
        <taxon>Pendulispora</taxon>
    </lineage>
</organism>
<dbReference type="PANTHER" id="PTHR11533:SF297">
    <property type="entry name" value="AMINOPEPTIDASE N"/>
    <property type="match status" value="1"/>
</dbReference>
<reference evidence="13" key="1">
    <citation type="submission" date="2021-12" db="EMBL/GenBank/DDBJ databases">
        <title>Discovery of the Pendulisporaceae a myxobacterial family with distinct sporulation behavior and unique specialized metabolism.</title>
        <authorList>
            <person name="Garcia R."/>
            <person name="Popoff A."/>
            <person name="Bader C.D."/>
            <person name="Loehr J."/>
            <person name="Walesch S."/>
            <person name="Walt C."/>
            <person name="Boldt J."/>
            <person name="Bunk B."/>
            <person name="Haeckl F.J.F.P.J."/>
            <person name="Gunesch A.P."/>
            <person name="Birkelbach J."/>
            <person name="Nuebel U."/>
            <person name="Pietschmann T."/>
            <person name="Bach T."/>
            <person name="Mueller R."/>
        </authorList>
    </citation>
    <scope>NUCLEOTIDE SEQUENCE</scope>
    <source>
        <strain evidence="13">MSr11367</strain>
    </source>
</reference>
<keyword evidence="7" id="KW-0479">Metal-binding</keyword>
<dbReference type="SUPFAM" id="SSF55486">
    <property type="entry name" value="Metalloproteases ('zincins'), catalytic domain"/>
    <property type="match status" value="1"/>
</dbReference>
<sequence>MIEFNYQRGNTLSSFVHRSPIRGAWILALGTAMAGTVACSSDGRVDDRDGEKLQATALDNTLLDEALGAAGASGIGDPYYPDLGNGGYDVSHYDIRLKYEPVSDLLAGTATITATALQDLSSFNLDFLLKVKSVRVNGRDAAFTSSAGELAVKPSIGLRKGTTMVVIVDYEDVPSQVTSNVAWIPAWRRTAGGALSTGEPFTAEWWFPCNNHPLDKATYDVSVAVPDGYEAISNGVLIAKSPPEDGWVRWQWRSSRPQVSYATIIAMGQYQIETGVTSSGRPFVNAYADDLGADAELARNLVNKTPAIIDFFSGKLGEYPFEAQGGIVARGRFGMETQTRPTYGSDLFGMGYLDYFIVHELAHEWFGDSVSLMRWRDLWLNEGFATYGEFLWSEHVGDGTAQDVADHHYDSHPVDDPFWQILPGDPSPGGDTHFHAAVYQRGAMTLQAVRHAVGDEAFFTILRTWLRQNRYGNATTDAFIALSERISGKSLRPLFDTWLYTSGRPTTRPSGTSPKVSAIAPRSYAAILGVHEKLDAIGHASLVAR</sequence>
<dbReference type="EMBL" id="CP089983">
    <property type="protein sequence ID" value="WXB04738.1"/>
    <property type="molecule type" value="Genomic_DNA"/>
</dbReference>
<keyword evidence="9" id="KW-0862">Zinc</keyword>
<evidence type="ECO:0000256" key="9">
    <source>
        <dbReference type="ARBA" id="ARBA00022833"/>
    </source>
</evidence>
<dbReference type="InterPro" id="IPR027268">
    <property type="entry name" value="Peptidase_M4/M1_CTD_sf"/>
</dbReference>
<dbReference type="PANTHER" id="PTHR11533">
    <property type="entry name" value="PROTEASE M1 ZINC METALLOPROTEASE"/>
    <property type="match status" value="1"/>
</dbReference>